<protein>
    <submittedName>
        <fullName evidence="3">Sperm-associated antigen 5</fullName>
    </submittedName>
</protein>
<proteinExistence type="predicted"/>
<reference evidence="3" key="1">
    <citation type="journal article" date="2023" name="Front. Mar. Sci.">
        <title>A new Merluccius polli reference genome to investigate the effects of global change in West African waters.</title>
        <authorList>
            <person name="Mateo J.L."/>
            <person name="Blanco-Fernandez C."/>
            <person name="Garcia-Vazquez E."/>
            <person name="Machado-Schiaffino G."/>
        </authorList>
    </citation>
    <scope>NUCLEOTIDE SEQUENCE</scope>
    <source>
        <strain evidence="3">C29</strain>
        <tissue evidence="3">Fin</tissue>
    </source>
</reference>
<feature type="region of interest" description="Disordered" evidence="2">
    <location>
        <begin position="1"/>
        <end position="63"/>
    </location>
</feature>
<dbReference type="InterPro" id="IPR028728">
    <property type="entry name" value="Astrin"/>
</dbReference>
<dbReference type="EMBL" id="JAOPHQ010004403">
    <property type="protein sequence ID" value="KAK0139380.1"/>
    <property type="molecule type" value="Genomic_DNA"/>
</dbReference>
<evidence type="ECO:0000256" key="1">
    <source>
        <dbReference type="SAM" id="Coils"/>
    </source>
</evidence>
<feature type="coiled-coil region" evidence="1">
    <location>
        <begin position="1255"/>
        <end position="1331"/>
    </location>
</feature>
<evidence type="ECO:0000256" key="2">
    <source>
        <dbReference type="SAM" id="MobiDB-lite"/>
    </source>
</evidence>
<dbReference type="PANTHER" id="PTHR15347:SF1">
    <property type="entry name" value="SPERM-ASSOCIATED ANTIGEN 5"/>
    <property type="match status" value="1"/>
</dbReference>
<organism evidence="3 4">
    <name type="scientific">Merluccius polli</name>
    <name type="common">Benguela hake</name>
    <name type="synonym">Merluccius cadenati</name>
    <dbReference type="NCBI Taxonomy" id="89951"/>
    <lineage>
        <taxon>Eukaryota</taxon>
        <taxon>Metazoa</taxon>
        <taxon>Chordata</taxon>
        <taxon>Craniata</taxon>
        <taxon>Vertebrata</taxon>
        <taxon>Euteleostomi</taxon>
        <taxon>Actinopterygii</taxon>
        <taxon>Neopterygii</taxon>
        <taxon>Teleostei</taxon>
        <taxon>Neoteleostei</taxon>
        <taxon>Acanthomorphata</taxon>
        <taxon>Zeiogadaria</taxon>
        <taxon>Gadariae</taxon>
        <taxon>Gadiformes</taxon>
        <taxon>Gadoidei</taxon>
        <taxon>Merlucciidae</taxon>
        <taxon>Merluccius</taxon>
    </lineage>
</organism>
<feature type="compositionally biased region" description="Polar residues" evidence="2">
    <location>
        <begin position="1410"/>
        <end position="1420"/>
    </location>
</feature>
<feature type="region of interest" description="Disordered" evidence="2">
    <location>
        <begin position="1410"/>
        <end position="1430"/>
    </location>
</feature>
<accession>A0AA47MFS4</accession>
<dbReference type="PANTHER" id="PTHR15347">
    <property type="entry name" value="SPERM-ASSOCIATED ANTIGEN 5"/>
    <property type="match status" value="1"/>
</dbReference>
<keyword evidence="4" id="KW-1185">Reference proteome</keyword>
<keyword evidence="1" id="KW-0175">Coiled coil</keyword>
<feature type="compositionally biased region" description="Polar residues" evidence="2">
    <location>
        <begin position="18"/>
        <end position="39"/>
    </location>
</feature>
<comment type="caution">
    <text evidence="3">The sequence shown here is derived from an EMBL/GenBank/DDBJ whole genome shotgun (WGS) entry which is preliminary data.</text>
</comment>
<feature type="coiled-coil region" evidence="1">
    <location>
        <begin position="1182"/>
        <end position="1209"/>
    </location>
</feature>
<evidence type="ECO:0000313" key="3">
    <source>
        <dbReference type="EMBL" id="KAK0139380.1"/>
    </source>
</evidence>
<feature type="region of interest" description="Disordered" evidence="2">
    <location>
        <begin position="383"/>
        <end position="452"/>
    </location>
</feature>
<sequence length="1700" mass="185517">MSDASGAELPPQRVPLRSLQNDMQHMRSTPPNKRQSRSLGSGDVCITATRDDPNRPCKGNGNGSFNLVDKVSVRHNLQTFKDGDITFKSFACSGGEVEILDHSDVAEDGVVQPMHRPSNAWLQGDETVSDSLMIHDSGNDHMDHPYCNPEDADDVAMNHTVPPTEHSNSVSSLASADMDALQEPTLVNGGAEGDVTYKSFACDGGEVEVLDATVCLLSETIPLPEEELADQRPDDSVSMSIVVDDCGGQGHTDHPYSSKECGFAQNPEPTDGPTDITLRSFVCTGGEVEVSDDTTVAGETIPLPSVQLGVSNYLANDESVINQSELAGNWIMEPCNGHVEHCYFNTERLISPSPSGDRKAPQDPLPINAGAPQLEELVPLVTDGGKTHGAFDSLSETAGDVNPTGATIPLEKPVSLLEGPAEVSPPSHNSSSHDQESPHQQPRALKGDESVEPAAVGDSVITYASTPAGTNVEESQDAAQTDSSPAEASAVYCAVQPVDATECRACEAPAPSPAPPQSSITVHVEGQVIGDAEVHLRSDTLGCSGVQKDSALGMSSDAPGPVGSVEKAPAENPSDILAELREFPVVRNTQQFELFSPVAMGTPLARIRTYKDSPLAKCLAEDSLLDWEKSLSPVKKGPPTGPLKGPFMGPMESPMPRPLFNSTSLGTRYSGEPPAIVVREVPELKRSFEQTRRSVVAAAAAVAPPVSQEQKGLLDLPTILNGPLEQQLRQMAELILASVKVSTPAAPFPATTGAVGPAPAAAAIPPETHSVCVGNSPMKLVDRCFNTSGEFERKREFSVADGCTATDPLLWNVPVGSLEAVSKRELEQRLRSSMIMVEALVQQLDMARAQQSRPAGPPPSQLRDTLVQTDHTVLTQTSTYRDLYMTALGRIQELKMDQSSVQSLIQAMQGTKITVGMLSADTDAAISTMKQREQAVREDRCSLLAQYGEMKVMCGRFKESHARMMQNVRDALREREDMSRRMDEAFSAKEAAFSVTEQLRVHCAQQISEMEQSVGCHQELKAALNKAYPKQVALNQAYVETLGSASDLLSRTLQDQASMAEELARVRALLKETVPTLLKLNEKAADALSERDQHLLDRDQAVEERRQIQDALQQAHLDLQDAGQQIGDLNIQATIMKTELGVLREKLSEGEFERAQLERKVTELSATISSTLASYTFLEQALASESTMLQQSRRDLEQATDKAAQLEALLGPSEQRVCELSEALDHSEQQLGQLQDHAHAQTQQLLQLRDTCTQLSTAREMNEFLQMENELVREQIAENEGMFQANLQSLRERNIQCEDLKGALGRLKLEKASAEAELEATRSRASDTQQSLGEQLSQGVTAVAVELHKLRGLTCRLHTALGADQVSDLRCRAVTMRRFFCMPMCCTNTFFHHWFILRALCVSVSQKPESSKDGVSQATTPGPDRRHNNGSFVDSVMVALSTEEDEEQDDQQPPPFEGLLSETSAFSRITPAITPKKVQRPGGAEELGAELGEEAELGSSGLPELLPELSSTVSELLSTLDTLLRRKDAQLEEMHHTICDLQREQQAAASRQRDELAQLTNQLSRLSGQVEKGSLALQQKTQELRRMLQQSQVEARALRDELREAGSASASTAHLMDQKIELLQEVERLKEGLEKAEQTRTKLLDRAKRHQMVYQTNEQRMENELRMVDHMVERARKTLMSIPDVVQGCEELRKLVDYIS</sequence>
<dbReference type="SUPFAM" id="SSF57997">
    <property type="entry name" value="Tropomyosin"/>
    <property type="match status" value="1"/>
</dbReference>
<gene>
    <name evidence="3" type="primary">SPAG5_1</name>
    <name evidence="3" type="ORF">N1851_023904</name>
</gene>
<name>A0AA47MFS4_MERPO</name>
<dbReference type="GO" id="GO:0051988">
    <property type="term" value="P:regulation of attachment of spindle microtubules to kinetochore"/>
    <property type="evidence" value="ECO:0007669"/>
    <property type="project" value="InterPro"/>
</dbReference>
<dbReference type="Proteomes" id="UP001174136">
    <property type="component" value="Unassembled WGS sequence"/>
</dbReference>
<feature type="coiled-coil region" evidence="1">
    <location>
        <begin position="1542"/>
        <end position="1653"/>
    </location>
</feature>
<evidence type="ECO:0000313" key="4">
    <source>
        <dbReference type="Proteomes" id="UP001174136"/>
    </source>
</evidence>
<dbReference type="GO" id="GO:0051301">
    <property type="term" value="P:cell division"/>
    <property type="evidence" value="ECO:0007669"/>
    <property type="project" value="InterPro"/>
</dbReference>